<dbReference type="PANTHER" id="PTHR43818:SF11">
    <property type="entry name" value="BCDNA.GH03377"/>
    <property type="match status" value="1"/>
</dbReference>
<feature type="domain" description="Gfo/Idh/MocA-like oxidoreductase N-terminal" evidence="2">
    <location>
        <begin position="19"/>
        <end position="133"/>
    </location>
</feature>
<dbReference type="SUPFAM" id="SSF51735">
    <property type="entry name" value="NAD(P)-binding Rossmann-fold domains"/>
    <property type="match status" value="1"/>
</dbReference>
<dbReference type="KEGG" id="pyg:AWM70_10465"/>
<dbReference type="InterPro" id="IPR055170">
    <property type="entry name" value="GFO_IDH_MocA-like_dom"/>
</dbReference>
<feature type="domain" description="GFO/IDH/MocA-like oxidoreductase" evidence="3">
    <location>
        <begin position="145"/>
        <end position="280"/>
    </location>
</feature>
<evidence type="ECO:0000313" key="5">
    <source>
        <dbReference type="Proteomes" id="UP000092573"/>
    </source>
</evidence>
<dbReference type="GO" id="GO:0000166">
    <property type="term" value="F:nucleotide binding"/>
    <property type="evidence" value="ECO:0007669"/>
    <property type="project" value="InterPro"/>
</dbReference>
<evidence type="ECO:0000259" key="3">
    <source>
        <dbReference type="Pfam" id="PF22725"/>
    </source>
</evidence>
<name>A0A1B1N0M9_9BACL</name>
<dbReference type="Pfam" id="PF01408">
    <property type="entry name" value="GFO_IDH_MocA"/>
    <property type="match status" value="1"/>
</dbReference>
<dbReference type="Pfam" id="PF22725">
    <property type="entry name" value="GFO_IDH_MocA_C3"/>
    <property type="match status" value="1"/>
</dbReference>
<reference evidence="4 5" key="1">
    <citation type="submission" date="2016-01" db="EMBL/GenBank/DDBJ databases">
        <title>Complete Genome Sequence of Paenibacillus yonginensis DCY84, a novel Plant Growth-Promoting Bacteria with Elicitation of Induced Systemic Resistance.</title>
        <authorList>
            <person name="Kim Y.J."/>
            <person name="Yang D.C."/>
            <person name="Sukweenadhi J."/>
        </authorList>
    </citation>
    <scope>NUCLEOTIDE SEQUENCE [LARGE SCALE GENOMIC DNA]</scope>
    <source>
        <strain evidence="4 5">DCY84</strain>
    </source>
</reference>
<proteinExistence type="predicted"/>
<dbReference type="Proteomes" id="UP000092573">
    <property type="component" value="Chromosome"/>
</dbReference>
<keyword evidence="1" id="KW-0560">Oxidoreductase</keyword>
<evidence type="ECO:0000256" key="1">
    <source>
        <dbReference type="ARBA" id="ARBA00023002"/>
    </source>
</evidence>
<evidence type="ECO:0000313" key="4">
    <source>
        <dbReference type="EMBL" id="ANS74971.1"/>
    </source>
</evidence>
<dbReference type="SUPFAM" id="SSF55347">
    <property type="entry name" value="Glyceraldehyde-3-phosphate dehydrogenase-like, C-terminal domain"/>
    <property type="match status" value="1"/>
</dbReference>
<dbReference type="PANTHER" id="PTHR43818">
    <property type="entry name" value="BCDNA.GH03377"/>
    <property type="match status" value="1"/>
</dbReference>
<dbReference type="InterPro" id="IPR000683">
    <property type="entry name" value="Gfo/Idh/MocA-like_OxRdtase_N"/>
</dbReference>
<organism evidence="4 5">
    <name type="scientific">Paenibacillus yonginensis</name>
    <dbReference type="NCBI Taxonomy" id="1462996"/>
    <lineage>
        <taxon>Bacteria</taxon>
        <taxon>Bacillati</taxon>
        <taxon>Bacillota</taxon>
        <taxon>Bacilli</taxon>
        <taxon>Bacillales</taxon>
        <taxon>Paenibacillaceae</taxon>
        <taxon>Paenibacillus</taxon>
    </lineage>
</organism>
<accession>A0A1B1N0M9</accession>
<evidence type="ECO:0000259" key="2">
    <source>
        <dbReference type="Pfam" id="PF01408"/>
    </source>
</evidence>
<gene>
    <name evidence="4" type="ORF">AWM70_10465</name>
</gene>
<dbReference type="Gene3D" id="3.30.360.10">
    <property type="entry name" value="Dihydrodipicolinate Reductase, domain 2"/>
    <property type="match status" value="1"/>
</dbReference>
<dbReference type="Gene3D" id="3.40.50.720">
    <property type="entry name" value="NAD(P)-binding Rossmann-like Domain"/>
    <property type="match status" value="1"/>
</dbReference>
<sequence length="373" mass="39413">MKKLAAKLNSSRSDSVTPLKVGVIGCGNISPAYFTYLKNSSKVALVACSDMLPEKAQERAKQFDVESVYTVEEMLESDVDAILNLTIPASHAAVSLAALEHGKHVYTEKPLAISLSDGKKMLELAARKGLVVGSAPDTFMGSGLETARQALLDGAIGRPVAATAFMMGAGPEGWHPNPAFFYAAGGGPMFDMGPYYLTALIQLLGPIARISGSAGSQIPERKVGSGPDAGKPIPVQTPTHYSGTLDFASGVIGTLVTSFDIRGGSTLPWIEIYGTEGTLRLPDPNYFEGEVKLRKVGSEEWTVLPPVFESHGNERGRGLEDMADAISEGRNPRASGLVAYHVLEAMHAFGRSSQEGRHIALESAAELSAALAP</sequence>
<dbReference type="AlphaFoldDB" id="A0A1B1N0M9"/>
<dbReference type="STRING" id="1462996.AWM70_10465"/>
<dbReference type="InterPro" id="IPR050463">
    <property type="entry name" value="Gfo/Idh/MocA_oxidrdct_glycsds"/>
</dbReference>
<protein>
    <submittedName>
        <fullName evidence="4">Oxidoreductase</fullName>
    </submittedName>
</protein>
<dbReference type="GO" id="GO:0016491">
    <property type="term" value="F:oxidoreductase activity"/>
    <property type="evidence" value="ECO:0007669"/>
    <property type="project" value="UniProtKB-KW"/>
</dbReference>
<dbReference type="EMBL" id="CP014167">
    <property type="protein sequence ID" value="ANS74971.1"/>
    <property type="molecule type" value="Genomic_DNA"/>
</dbReference>
<dbReference type="InterPro" id="IPR036291">
    <property type="entry name" value="NAD(P)-bd_dom_sf"/>
</dbReference>
<keyword evidence="5" id="KW-1185">Reference proteome</keyword>